<dbReference type="InterPro" id="IPR025924">
    <property type="entry name" value="YHYH_dom"/>
</dbReference>
<dbReference type="Proteomes" id="UP000315647">
    <property type="component" value="Chromosome"/>
</dbReference>
<dbReference type="EMBL" id="CP037421">
    <property type="protein sequence ID" value="QDT25448.1"/>
    <property type="molecule type" value="Genomic_DNA"/>
</dbReference>
<proteinExistence type="predicted"/>
<protein>
    <submittedName>
        <fullName evidence="3">Uncharacterized protein</fullName>
    </submittedName>
</protein>
<dbReference type="RefSeq" id="WP_232093222.1">
    <property type="nucleotide sequence ID" value="NZ_CP036277.1"/>
</dbReference>
<evidence type="ECO:0000313" key="4">
    <source>
        <dbReference type="Proteomes" id="UP000315647"/>
    </source>
</evidence>
<name>A0A518A108_9PLAN</name>
<dbReference type="Pfam" id="PF14240">
    <property type="entry name" value="YHYH"/>
    <property type="match status" value="1"/>
</dbReference>
<organism evidence="3 4">
    <name type="scientific">Gimesia panareensis</name>
    <dbReference type="NCBI Taxonomy" id="2527978"/>
    <lineage>
        <taxon>Bacteria</taxon>
        <taxon>Pseudomonadati</taxon>
        <taxon>Planctomycetota</taxon>
        <taxon>Planctomycetia</taxon>
        <taxon>Planctomycetales</taxon>
        <taxon>Planctomycetaceae</taxon>
        <taxon>Gimesia</taxon>
    </lineage>
</organism>
<accession>A0A518A108</accession>
<feature type="region of interest" description="Disordered" evidence="1">
    <location>
        <begin position="272"/>
        <end position="325"/>
    </location>
</feature>
<evidence type="ECO:0000256" key="2">
    <source>
        <dbReference type="SAM" id="SignalP"/>
    </source>
</evidence>
<feature type="chain" id="PRO_5043938348" evidence="2">
    <location>
        <begin position="21"/>
        <end position="325"/>
    </location>
</feature>
<feature type="signal peptide" evidence="2">
    <location>
        <begin position="1"/>
        <end position="20"/>
    </location>
</feature>
<evidence type="ECO:0000313" key="3">
    <source>
        <dbReference type="EMBL" id="QDT25448.1"/>
    </source>
</evidence>
<keyword evidence="2" id="KW-0732">Signal</keyword>
<reference evidence="3 4" key="1">
    <citation type="submission" date="2019-03" db="EMBL/GenBank/DDBJ databases">
        <title>Deep-cultivation of Planctomycetes and their phenomic and genomic characterization uncovers novel biology.</title>
        <authorList>
            <person name="Wiegand S."/>
            <person name="Jogler M."/>
            <person name="Boedeker C."/>
            <person name="Pinto D."/>
            <person name="Vollmers J."/>
            <person name="Rivas-Marin E."/>
            <person name="Kohn T."/>
            <person name="Peeters S.H."/>
            <person name="Heuer A."/>
            <person name="Rast P."/>
            <person name="Oberbeckmann S."/>
            <person name="Bunk B."/>
            <person name="Jeske O."/>
            <person name="Meyerdierks A."/>
            <person name="Storesund J.E."/>
            <person name="Kallscheuer N."/>
            <person name="Luecker S."/>
            <person name="Lage O.M."/>
            <person name="Pohl T."/>
            <person name="Merkel B.J."/>
            <person name="Hornburger P."/>
            <person name="Mueller R.-W."/>
            <person name="Bruemmer F."/>
            <person name="Labrenz M."/>
            <person name="Spormann A.M."/>
            <person name="Op den Camp H."/>
            <person name="Overmann J."/>
            <person name="Amann R."/>
            <person name="Jetten M.S.M."/>
            <person name="Mascher T."/>
            <person name="Medema M.H."/>
            <person name="Devos D.P."/>
            <person name="Kaster A.-K."/>
            <person name="Ovreas L."/>
            <person name="Rohde M."/>
            <person name="Galperin M.Y."/>
            <person name="Jogler C."/>
        </authorList>
    </citation>
    <scope>NUCLEOTIDE SEQUENCE [LARGE SCALE GENOMIC DNA]</scope>
    <source>
        <strain evidence="3 4">Enr10</strain>
    </source>
</reference>
<dbReference type="AlphaFoldDB" id="A0A518A108"/>
<evidence type="ECO:0000256" key="1">
    <source>
        <dbReference type="SAM" id="MobiDB-lite"/>
    </source>
</evidence>
<accession>A0A517Q1D9</accession>
<sequence precursor="true">MRLLTLCCLVTLSSAIPLFGYPPPGFGPPGFGSSNSSATNQVKVVVKGKYRYIYSNGIPDHQPGQFPNRNNPNTIRPQHYEFRVTMEPKMSRNPTPVGHSLFGVAANGVVFDAETAEFWNRNRSSGWNYEAKSGKINLGLDQSNAHVQPTGSYHYHGLPTGLIQKQGKAGEVTLIGVAADGFPIYAQYGYSDAEDAESKVRKMKSSYQIKKGNRPSGPRGKYDGTFVADYEFVAEAGDLDECNGRFGVTPEYPEGIYHYYITEDFPYIPRQWRGTPDPSFMKRGPGPGGRGRRGFGPPPFGGPPPGFGQRQGFGQSQGSGRSFNN</sequence>
<gene>
    <name evidence="3" type="ORF">Enr10x_07440</name>
</gene>
<keyword evidence="4" id="KW-1185">Reference proteome</keyword>
<feature type="compositionally biased region" description="Pro residues" evidence="1">
    <location>
        <begin position="296"/>
        <end position="306"/>
    </location>
</feature>